<dbReference type="AlphaFoldDB" id="A0A3S4ZXK4"/>
<feature type="compositionally biased region" description="Polar residues" evidence="1">
    <location>
        <begin position="42"/>
        <end position="57"/>
    </location>
</feature>
<dbReference type="GO" id="GO:0006086">
    <property type="term" value="P:pyruvate decarboxylation to acetyl-CoA"/>
    <property type="evidence" value="ECO:0007669"/>
    <property type="project" value="InterPro"/>
</dbReference>
<name>A0A3S4ZXK4_9PLAT</name>
<dbReference type="Pfam" id="PF00198">
    <property type="entry name" value="2-oxoacid_dh"/>
    <property type="match status" value="1"/>
</dbReference>
<proteinExistence type="predicted"/>
<evidence type="ECO:0000256" key="1">
    <source>
        <dbReference type="SAM" id="MobiDB-lite"/>
    </source>
</evidence>
<keyword evidence="4" id="KW-1185">Reference proteome</keyword>
<evidence type="ECO:0000259" key="2">
    <source>
        <dbReference type="Pfam" id="PF00198"/>
    </source>
</evidence>
<dbReference type="GO" id="GO:0005739">
    <property type="term" value="C:mitochondrion"/>
    <property type="evidence" value="ECO:0007669"/>
    <property type="project" value="TreeGrafter"/>
</dbReference>
<dbReference type="OrthoDB" id="537444at2759"/>
<dbReference type="Proteomes" id="UP000784294">
    <property type="component" value="Unassembled WGS sequence"/>
</dbReference>
<dbReference type="PANTHER" id="PTHR23151:SF90">
    <property type="entry name" value="DIHYDROLIPOYLLYSINE-RESIDUE ACETYLTRANSFERASE COMPONENT OF PYRUVATE DEHYDROGENASE COMPLEX, MITOCHONDRIAL-RELATED"/>
    <property type="match status" value="1"/>
</dbReference>
<dbReference type="GO" id="GO:0045254">
    <property type="term" value="C:pyruvate dehydrogenase complex"/>
    <property type="evidence" value="ECO:0007669"/>
    <property type="project" value="InterPro"/>
</dbReference>
<feature type="region of interest" description="Disordered" evidence="1">
    <location>
        <begin position="35"/>
        <end position="57"/>
    </location>
</feature>
<dbReference type="GO" id="GO:0016746">
    <property type="term" value="F:acyltransferase activity"/>
    <property type="evidence" value="ECO:0007669"/>
    <property type="project" value="InterPro"/>
</dbReference>
<dbReference type="PANTHER" id="PTHR23151">
    <property type="entry name" value="DIHYDROLIPOAMIDE ACETYL/SUCCINYL-TRANSFERASE-RELATED"/>
    <property type="match status" value="1"/>
</dbReference>
<organism evidence="3 4">
    <name type="scientific">Protopolystoma xenopodis</name>
    <dbReference type="NCBI Taxonomy" id="117903"/>
    <lineage>
        <taxon>Eukaryota</taxon>
        <taxon>Metazoa</taxon>
        <taxon>Spiralia</taxon>
        <taxon>Lophotrochozoa</taxon>
        <taxon>Platyhelminthes</taxon>
        <taxon>Monogenea</taxon>
        <taxon>Polyopisthocotylea</taxon>
        <taxon>Polystomatidea</taxon>
        <taxon>Polystomatidae</taxon>
        <taxon>Protopolystoma</taxon>
    </lineage>
</organism>
<dbReference type="InterPro" id="IPR045257">
    <property type="entry name" value="E2/Pdx1"/>
</dbReference>
<evidence type="ECO:0000313" key="3">
    <source>
        <dbReference type="EMBL" id="VEL14479.1"/>
    </source>
</evidence>
<dbReference type="SUPFAM" id="SSF52777">
    <property type="entry name" value="CoA-dependent acyltransferases"/>
    <property type="match status" value="1"/>
</dbReference>
<accession>A0A3S4ZXK4</accession>
<comment type="caution">
    <text evidence="3">The sequence shown here is derived from an EMBL/GenBank/DDBJ whole genome shotgun (WGS) entry which is preliminary data.</text>
</comment>
<gene>
    <name evidence="3" type="ORF">PXEA_LOCUS7919</name>
</gene>
<sequence>MIATSDEDWKEVNKMVVEVSSTEVPASPVAEIASTELPPSTPASQLLTPQPSTEAANHQVETMGPAVRGLLMSYGLSPKEIAHSGPNNQLLKGQVIALDVLSYIASKELQPKPVSVPLPTSTSQPAEPLISSTKAIPLGITSTFVDIPLSNMRKVIAKRLSESKSSIPHAYIKTICSLDKLISFRKKLKAENIKVSINDCIVKACAYGLRVSLRIGICQSILACLFVA</sequence>
<evidence type="ECO:0000313" key="4">
    <source>
        <dbReference type="Proteomes" id="UP000784294"/>
    </source>
</evidence>
<dbReference type="Gene3D" id="3.30.559.10">
    <property type="entry name" value="Chloramphenicol acetyltransferase-like domain"/>
    <property type="match status" value="1"/>
</dbReference>
<protein>
    <recommendedName>
        <fullName evidence="2">2-oxoacid dehydrogenase acyltransferase catalytic domain-containing protein</fullName>
    </recommendedName>
</protein>
<dbReference type="InterPro" id="IPR001078">
    <property type="entry name" value="2-oxoacid_DH_actylTfrase"/>
</dbReference>
<feature type="domain" description="2-oxoacid dehydrogenase acyltransferase catalytic" evidence="2">
    <location>
        <begin position="144"/>
        <end position="210"/>
    </location>
</feature>
<reference evidence="3" key="1">
    <citation type="submission" date="2018-11" db="EMBL/GenBank/DDBJ databases">
        <authorList>
            <consortium name="Pathogen Informatics"/>
        </authorList>
    </citation>
    <scope>NUCLEOTIDE SEQUENCE</scope>
</reference>
<dbReference type="EMBL" id="CAAALY010021302">
    <property type="protein sequence ID" value="VEL14479.1"/>
    <property type="molecule type" value="Genomic_DNA"/>
</dbReference>
<dbReference type="InterPro" id="IPR023213">
    <property type="entry name" value="CAT-like_dom_sf"/>
</dbReference>